<dbReference type="RefSeq" id="WP_189530923.1">
    <property type="nucleotide sequence ID" value="NZ_BMYX01000002.1"/>
</dbReference>
<sequence>MLKVDTYFRVDNSFVKAEDYDGDLHDKNYIEGSLSISANDFQVVDMHTWDYIDQLWSYVVDGVCEVSSGKSCFFHFPDQPIKVSFDVMGEGLVKISIDFDGGRCVEVDKDEFVYRFTEAGARFFCIMKEKDPESNDCWDYYLEKLSQLH</sequence>
<comment type="caution">
    <text evidence="1">The sequence shown here is derived from an EMBL/GenBank/DDBJ whole genome shotgun (WGS) entry which is preliminary data.</text>
</comment>
<name>A0A918NYF4_9NEIS</name>
<reference evidence="1" key="2">
    <citation type="submission" date="2020-09" db="EMBL/GenBank/DDBJ databases">
        <authorList>
            <person name="Sun Q."/>
            <person name="Kim S."/>
        </authorList>
    </citation>
    <scope>NUCLEOTIDE SEQUENCE</scope>
    <source>
        <strain evidence="1">KCTC 32182</strain>
    </source>
</reference>
<dbReference type="EMBL" id="BMYX01000002">
    <property type="protein sequence ID" value="GGY05842.1"/>
    <property type="molecule type" value="Genomic_DNA"/>
</dbReference>
<reference evidence="1" key="1">
    <citation type="journal article" date="2014" name="Int. J. Syst. Evol. Microbiol.">
        <title>Complete genome sequence of Corynebacterium casei LMG S-19264T (=DSM 44701T), isolated from a smear-ripened cheese.</title>
        <authorList>
            <consortium name="US DOE Joint Genome Institute (JGI-PGF)"/>
            <person name="Walter F."/>
            <person name="Albersmeier A."/>
            <person name="Kalinowski J."/>
            <person name="Ruckert C."/>
        </authorList>
    </citation>
    <scope>NUCLEOTIDE SEQUENCE</scope>
    <source>
        <strain evidence="1">KCTC 32182</strain>
    </source>
</reference>
<protein>
    <submittedName>
        <fullName evidence="1">Uncharacterized protein</fullName>
    </submittedName>
</protein>
<evidence type="ECO:0000313" key="1">
    <source>
        <dbReference type="EMBL" id="GGY05842.1"/>
    </source>
</evidence>
<keyword evidence="2" id="KW-1185">Reference proteome</keyword>
<proteinExistence type="predicted"/>
<accession>A0A918NYF4</accession>
<dbReference type="AlphaFoldDB" id="A0A918NYF4"/>
<gene>
    <name evidence="1" type="ORF">GCM10011289_05320</name>
</gene>
<organism evidence="1 2">
    <name type="scientific">Paludibacterium paludis</name>
    <dbReference type="NCBI Taxonomy" id="1225769"/>
    <lineage>
        <taxon>Bacteria</taxon>
        <taxon>Pseudomonadati</taxon>
        <taxon>Pseudomonadota</taxon>
        <taxon>Betaproteobacteria</taxon>
        <taxon>Neisseriales</taxon>
        <taxon>Chromobacteriaceae</taxon>
        <taxon>Paludibacterium</taxon>
    </lineage>
</organism>
<evidence type="ECO:0000313" key="2">
    <source>
        <dbReference type="Proteomes" id="UP000645257"/>
    </source>
</evidence>
<dbReference type="Proteomes" id="UP000645257">
    <property type="component" value="Unassembled WGS sequence"/>
</dbReference>